<dbReference type="STRING" id="45496.SAMN04488079_105199"/>
<keyword evidence="9" id="KW-0862">Zinc</keyword>
<evidence type="ECO:0000256" key="5">
    <source>
        <dbReference type="ARBA" id="ARBA00022741"/>
    </source>
</evidence>
<dbReference type="Gene3D" id="1.10.150.80">
    <property type="entry name" value="HRDC domain"/>
    <property type="match status" value="1"/>
</dbReference>
<dbReference type="InterPro" id="IPR002121">
    <property type="entry name" value="HRDC_dom"/>
</dbReference>
<keyword evidence="10" id="KW-0067">ATP-binding</keyword>
<evidence type="ECO:0000256" key="2">
    <source>
        <dbReference type="ARBA" id="ARBA00001947"/>
    </source>
</evidence>
<dbReference type="FunFam" id="3.40.50.300:FF:000156">
    <property type="entry name" value="ATP-dependent DNA helicase recQ"/>
    <property type="match status" value="1"/>
</dbReference>
<dbReference type="GO" id="GO:0043590">
    <property type="term" value="C:bacterial nucleoid"/>
    <property type="evidence" value="ECO:0007669"/>
    <property type="project" value="TreeGrafter"/>
</dbReference>
<dbReference type="InterPro" id="IPR001650">
    <property type="entry name" value="Helicase_C-like"/>
</dbReference>
<dbReference type="Gene3D" id="1.10.10.10">
    <property type="entry name" value="Winged helix-like DNA-binding domain superfamily/Winged helix DNA-binding domain"/>
    <property type="match status" value="1"/>
</dbReference>
<dbReference type="InterPro" id="IPR032284">
    <property type="entry name" value="RecQ_Zn-bd"/>
</dbReference>
<evidence type="ECO:0000256" key="14">
    <source>
        <dbReference type="ARBA" id="ARBA00023235"/>
    </source>
</evidence>
<dbReference type="InterPro" id="IPR004589">
    <property type="entry name" value="DNA_helicase_ATP-dep_RecQ"/>
</dbReference>
<evidence type="ECO:0000256" key="13">
    <source>
        <dbReference type="ARBA" id="ARBA00023204"/>
    </source>
</evidence>
<dbReference type="EMBL" id="FOSH01000005">
    <property type="protein sequence ID" value="SFK14276.1"/>
    <property type="molecule type" value="Genomic_DNA"/>
</dbReference>
<comment type="similarity">
    <text evidence="3">Belongs to the helicase family. RecQ subfamily.</text>
</comment>
<evidence type="ECO:0000259" key="20">
    <source>
        <dbReference type="PROSITE" id="PS51194"/>
    </source>
</evidence>
<evidence type="ECO:0000256" key="8">
    <source>
        <dbReference type="ARBA" id="ARBA00022806"/>
    </source>
</evidence>
<dbReference type="Pfam" id="PF00271">
    <property type="entry name" value="Helicase_C"/>
    <property type="match status" value="1"/>
</dbReference>
<evidence type="ECO:0000256" key="10">
    <source>
        <dbReference type="ARBA" id="ARBA00022840"/>
    </source>
</evidence>
<dbReference type="NCBIfam" id="TIGR01389">
    <property type="entry name" value="recQ"/>
    <property type="match status" value="1"/>
</dbReference>
<comment type="cofactor">
    <cofactor evidence="1">
        <name>Mg(2+)</name>
        <dbReference type="ChEBI" id="CHEBI:18420"/>
    </cofactor>
</comment>
<dbReference type="NCBIfam" id="TIGR00614">
    <property type="entry name" value="recQ_fam"/>
    <property type="match status" value="1"/>
</dbReference>
<dbReference type="SUPFAM" id="SSF52540">
    <property type="entry name" value="P-loop containing nucleoside triphosphate hydrolases"/>
    <property type="match status" value="2"/>
</dbReference>
<feature type="domain" description="Helicase C-terminal" evidence="20">
    <location>
        <begin position="221"/>
        <end position="368"/>
    </location>
</feature>
<dbReference type="OrthoDB" id="9760034at2"/>
<keyword evidence="4" id="KW-0479">Metal-binding</keyword>
<dbReference type="Pfam" id="PF00570">
    <property type="entry name" value="HRDC"/>
    <property type="match status" value="1"/>
</dbReference>
<protein>
    <recommendedName>
        <fullName evidence="16">DNA helicase RecQ</fullName>
        <ecNumber evidence="16">5.6.2.4</ecNumber>
    </recommendedName>
</protein>
<evidence type="ECO:0000313" key="22">
    <source>
        <dbReference type="Proteomes" id="UP000198924"/>
    </source>
</evidence>
<dbReference type="Proteomes" id="UP000198924">
    <property type="component" value="Unassembled WGS sequence"/>
</dbReference>
<dbReference type="PANTHER" id="PTHR13710:SF105">
    <property type="entry name" value="ATP-DEPENDENT DNA HELICASE Q1"/>
    <property type="match status" value="1"/>
</dbReference>
<dbReference type="InterPro" id="IPR011545">
    <property type="entry name" value="DEAD/DEAH_box_helicase_dom"/>
</dbReference>
<dbReference type="Pfam" id="PF09382">
    <property type="entry name" value="RQC"/>
    <property type="match status" value="1"/>
</dbReference>
<dbReference type="InterPro" id="IPR029491">
    <property type="entry name" value="Helicase_HTH"/>
</dbReference>
<dbReference type="GO" id="GO:0005737">
    <property type="term" value="C:cytoplasm"/>
    <property type="evidence" value="ECO:0007669"/>
    <property type="project" value="TreeGrafter"/>
</dbReference>
<dbReference type="Pfam" id="PF00270">
    <property type="entry name" value="DEAD"/>
    <property type="match status" value="1"/>
</dbReference>
<keyword evidence="13" id="KW-0234">DNA repair</keyword>
<evidence type="ECO:0000313" key="21">
    <source>
        <dbReference type="EMBL" id="SFK14276.1"/>
    </source>
</evidence>
<dbReference type="Pfam" id="PF16124">
    <property type="entry name" value="RecQ_Zn_bind"/>
    <property type="match status" value="1"/>
</dbReference>
<evidence type="ECO:0000256" key="4">
    <source>
        <dbReference type="ARBA" id="ARBA00022723"/>
    </source>
</evidence>
<feature type="domain" description="HRDC" evidence="18">
    <location>
        <begin position="527"/>
        <end position="607"/>
    </location>
</feature>
<feature type="region of interest" description="Disordered" evidence="17">
    <location>
        <begin position="509"/>
        <end position="528"/>
    </location>
</feature>
<dbReference type="GO" id="GO:0003677">
    <property type="term" value="F:DNA binding"/>
    <property type="evidence" value="ECO:0007669"/>
    <property type="project" value="UniProtKB-KW"/>
</dbReference>
<dbReference type="SUPFAM" id="SSF47819">
    <property type="entry name" value="HRDC-like"/>
    <property type="match status" value="1"/>
</dbReference>
<dbReference type="PROSITE" id="PS51194">
    <property type="entry name" value="HELICASE_CTER"/>
    <property type="match status" value="1"/>
</dbReference>
<name>A0A1I3X5X9_9GAMM</name>
<dbReference type="InterPro" id="IPR006293">
    <property type="entry name" value="DNA_helicase_ATP-dep_RecQ_bac"/>
</dbReference>
<dbReference type="GO" id="GO:0009378">
    <property type="term" value="F:four-way junction helicase activity"/>
    <property type="evidence" value="ECO:0007669"/>
    <property type="project" value="TreeGrafter"/>
</dbReference>
<dbReference type="GO" id="GO:0005524">
    <property type="term" value="F:ATP binding"/>
    <property type="evidence" value="ECO:0007669"/>
    <property type="project" value="UniProtKB-KW"/>
</dbReference>
<proteinExistence type="inferred from homology"/>
<dbReference type="InterPro" id="IPR010997">
    <property type="entry name" value="HRDC-like_sf"/>
</dbReference>
<dbReference type="GO" id="GO:0030894">
    <property type="term" value="C:replisome"/>
    <property type="evidence" value="ECO:0007669"/>
    <property type="project" value="TreeGrafter"/>
</dbReference>
<dbReference type="GO" id="GO:0016787">
    <property type="term" value="F:hydrolase activity"/>
    <property type="evidence" value="ECO:0007669"/>
    <property type="project" value="UniProtKB-KW"/>
</dbReference>
<evidence type="ECO:0000259" key="18">
    <source>
        <dbReference type="PROSITE" id="PS50967"/>
    </source>
</evidence>
<comment type="cofactor">
    <cofactor evidence="2">
        <name>Zn(2+)</name>
        <dbReference type="ChEBI" id="CHEBI:29105"/>
    </cofactor>
</comment>
<dbReference type="SMART" id="SM00490">
    <property type="entry name" value="HELICc"/>
    <property type="match status" value="1"/>
</dbReference>
<dbReference type="GO" id="GO:0043138">
    <property type="term" value="F:3'-5' DNA helicase activity"/>
    <property type="evidence" value="ECO:0007669"/>
    <property type="project" value="UniProtKB-EC"/>
</dbReference>
<dbReference type="SMART" id="SM00487">
    <property type="entry name" value="DEXDc"/>
    <property type="match status" value="1"/>
</dbReference>
<dbReference type="EC" id="5.6.2.4" evidence="16"/>
<dbReference type="GO" id="GO:0046872">
    <property type="term" value="F:metal ion binding"/>
    <property type="evidence" value="ECO:0007669"/>
    <property type="project" value="UniProtKB-KW"/>
</dbReference>
<evidence type="ECO:0000256" key="6">
    <source>
        <dbReference type="ARBA" id="ARBA00022763"/>
    </source>
</evidence>
<evidence type="ECO:0000256" key="3">
    <source>
        <dbReference type="ARBA" id="ARBA00005446"/>
    </source>
</evidence>
<feature type="compositionally biased region" description="Basic residues" evidence="17">
    <location>
        <begin position="510"/>
        <end position="521"/>
    </location>
</feature>
<dbReference type="InterPro" id="IPR027417">
    <property type="entry name" value="P-loop_NTPase"/>
</dbReference>
<dbReference type="PROSITE" id="PS50967">
    <property type="entry name" value="HRDC"/>
    <property type="match status" value="1"/>
</dbReference>
<dbReference type="PANTHER" id="PTHR13710">
    <property type="entry name" value="DNA HELICASE RECQ FAMILY MEMBER"/>
    <property type="match status" value="1"/>
</dbReference>
<dbReference type="FunFam" id="1.10.150.80:FF:000002">
    <property type="entry name" value="ATP-dependent DNA helicase RecQ"/>
    <property type="match status" value="1"/>
</dbReference>
<keyword evidence="8 21" id="KW-0347">Helicase</keyword>
<keyword evidence="22" id="KW-1185">Reference proteome</keyword>
<keyword evidence="6" id="KW-0227">DNA damage</keyword>
<evidence type="ECO:0000256" key="9">
    <source>
        <dbReference type="ARBA" id="ARBA00022833"/>
    </source>
</evidence>
<evidence type="ECO:0000256" key="17">
    <source>
        <dbReference type="SAM" id="MobiDB-lite"/>
    </source>
</evidence>
<evidence type="ECO:0000256" key="15">
    <source>
        <dbReference type="ARBA" id="ARBA00034617"/>
    </source>
</evidence>
<dbReference type="GO" id="GO:0006260">
    <property type="term" value="P:DNA replication"/>
    <property type="evidence" value="ECO:0007669"/>
    <property type="project" value="InterPro"/>
</dbReference>
<dbReference type="SMART" id="SM00956">
    <property type="entry name" value="RQC"/>
    <property type="match status" value="1"/>
</dbReference>
<dbReference type="FunFam" id="3.40.50.300:FF:000296">
    <property type="entry name" value="ATP-dependent DNA helicase RecQ"/>
    <property type="match status" value="1"/>
</dbReference>
<dbReference type="PROSITE" id="PS51192">
    <property type="entry name" value="HELICASE_ATP_BIND_1"/>
    <property type="match status" value="1"/>
</dbReference>
<dbReference type="InterPro" id="IPR036388">
    <property type="entry name" value="WH-like_DNA-bd_sf"/>
</dbReference>
<dbReference type="SMART" id="SM00341">
    <property type="entry name" value="HRDC"/>
    <property type="match status" value="1"/>
</dbReference>
<keyword evidence="12" id="KW-0233">DNA recombination</keyword>
<dbReference type="AlphaFoldDB" id="A0A1I3X5X9"/>
<keyword evidence="5" id="KW-0547">Nucleotide-binding</keyword>
<dbReference type="InterPro" id="IPR044876">
    <property type="entry name" value="HRDC_dom_sf"/>
</dbReference>
<evidence type="ECO:0000256" key="1">
    <source>
        <dbReference type="ARBA" id="ARBA00001946"/>
    </source>
</evidence>
<accession>A0A1I3X5X9</accession>
<reference evidence="22" key="1">
    <citation type="submission" date="2016-10" db="EMBL/GenBank/DDBJ databases">
        <authorList>
            <person name="Varghese N."/>
            <person name="Submissions S."/>
        </authorList>
    </citation>
    <scope>NUCLEOTIDE SEQUENCE [LARGE SCALE GENOMIC DNA]</scope>
    <source>
        <strain evidence="22">DSM 11578</strain>
    </source>
</reference>
<dbReference type="GO" id="GO:0009432">
    <property type="term" value="P:SOS response"/>
    <property type="evidence" value="ECO:0007669"/>
    <property type="project" value="UniProtKB-UniRule"/>
</dbReference>
<dbReference type="CDD" id="cd17920">
    <property type="entry name" value="DEXHc_RecQ"/>
    <property type="match status" value="1"/>
</dbReference>
<evidence type="ECO:0000256" key="16">
    <source>
        <dbReference type="NCBIfam" id="TIGR01389"/>
    </source>
</evidence>
<dbReference type="FunFam" id="1.10.10.10:FF:000175">
    <property type="entry name" value="ATP-dependent DNA helicase RecQ"/>
    <property type="match status" value="1"/>
</dbReference>
<dbReference type="CDD" id="cd18794">
    <property type="entry name" value="SF2_C_RecQ"/>
    <property type="match status" value="1"/>
</dbReference>
<dbReference type="RefSeq" id="WP_091712332.1">
    <property type="nucleotide sequence ID" value="NZ_FOSH01000005.1"/>
</dbReference>
<dbReference type="Pfam" id="PF14493">
    <property type="entry name" value="HTH_40"/>
    <property type="match status" value="1"/>
</dbReference>
<keyword evidence="7" id="KW-0378">Hydrolase</keyword>
<feature type="domain" description="Helicase ATP-binding" evidence="19">
    <location>
        <begin position="29"/>
        <end position="197"/>
    </location>
</feature>
<evidence type="ECO:0000259" key="19">
    <source>
        <dbReference type="PROSITE" id="PS51192"/>
    </source>
</evidence>
<keyword evidence="14" id="KW-0413">Isomerase</keyword>
<keyword evidence="11" id="KW-0238">DNA-binding</keyword>
<dbReference type="GO" id="GO:0006310">
    <property type="term" value="P:DNA recombination"/>
    <property type="evidence" value="ECO:0007669"/>
    <property type="project" value="UniProtKB-UniRule"/>
</dbReference>
<organism evidence="21 22">
    <name type="scientific">Methylophaga sulfidovorans</name>
    <dbReference type="NCBI Taxonomy" id="45496"/>
    <lineage>
        <taxon>Bacteria</taxon>
        <taxon>Pseudomonadati</taxon>
        <taxon>Pseudomonadota</taxon>
        <taxon>Gammaproteobacteria</taxon>
        <taxon>Thiotrichales</taxon>
        <taxon>Piscirickettsiaceae</taxon>
        <taxon>Methylophaga</taxon>
    </lineage>
</organism>
<dbReference type="InterPro" id="IPR014001">
    <property type="entry name" value="Helicase_ATP-bd"/>
</dbReference>
<sequence>MQTEGQPALDVLQDIFGYDAFRHNQQDIVEHLIHGGDALVLMPTGGGKSLCYQIPALIRPGTGIVVSPLIALMQDQVMALNELGVKAAFLNSSLSANEARTVEQELEAGLIDVLYIAPERLLNERTLSLLSRVSISLFAIDEAHCVSQWGHDFRPEYQQLRLLHERFPNVPRVALTATADKRTRQEIIEQLNLQQANVYLNSFDRHNIFYAITEATQAKQQLWQFIQEHHANDAGIVYCLSRKKVEAIAEWLQEQGQVALPYHAGLSNEIRAKHQQRFLREEGVIIVATIAFGMGIDKPDVRFVAHLNLPKNIEAYYQETGRAGRDGLPANAWMAYGLQDVITLRQFMQDSNAPDMIKRVEQHKLDAMLGLCELITCRRQAILAYFDEEAPEKCGQCDNCQTPPESFDATEMAQKALSCVYRTEQRFGVNYLIDVLLGSDDERIKHNQHDKLSTYGIGAELNATQWRGIFRQLIATGYLDIDIQRYGALRLTEKCRPVLRGEQTLYLRKQSPKKSATKASKKQTAVRPQDQRLWEALRQLRSDIAKQHGVPPYVIFHDATLLEMCRYRPADMSAMQRISGVGEQKLNHYGHAFLEVIKQHPLSDLLNNGLSDTINDTLLLLEKGHGIDNIAKQRDLKLSTVYSHLAEGINAGLLDVKDVLDLEDAELNTIMLTIESLGDESQSLKAIYQALDEAYDYGVIRCVLASMY</sequence>
<evidence type="ECO:0000256" key="11">
    <source>
        <dbReference type="ARBA" id="ARBA00023125"/>
    </source>
</evidence>
<gene>
    <name evidence="21" type="ORF">SAMN04488079_105199</name>
</gene>
<evidence type="ECO:0000256" key="7">
    <source>
        <dbReference type="ARBA" id="ARBA00022801"/>
    </source>
</evidence>
<evidence type="ECO:0000256" key="12">
    <source>
        <dbReference type="ARBA" id="ARBA00023172"/>
    </source>
</evidence>
<comment type="catalytic activity">
    <reaction evidence="15">
        <text>Couples ATP hydrolysis with the unwinding of duplex DNA by translocating in the 3'-5' direction.</text>
        <dbReference type="EC" id="5.6.2.4"/>
    </reaction>
</comment>
<dbReference type="InterPro" id="IPR018982">
    <property type="entry name" value="RQC_domain"/>
</dbReference>
<dbReference type="Gene3D" id="3.40.50.300">
    <property type="entry name" value="P-loop containing nucleotide triphosphate hydrolases"/>
    <property type="match status" value="2"/>
</dbReference>
<dbReference type="GO" id="GO:0006281">
    <property type="term" value="P:DNA repair"/>
    <property type="evidence" value="ECO:0007669"/>
    <property type="project" value="UniProtKB-KW"/>
</dbReference>